<evidence type="ECO:0000313" key="6">
    <source>
        <dbReference type="Proteomes" id="UP000030060"/>
    </source>
</evidence>
<dbReference type="Gene3D" id="1.10.260.40">
    <property type="entry name" value="lambda repressor-like DNA-binding domains"/>
    <property type="match status" value="1"/>
</dbReference>
<organism evidence="5 6">
    <name type="scientific">Pseudomonas fluorescens LMG 5329</name>
    <dbReference type="NCBI Taxonomy" id="1324332"/>
    <lineage>
        <taxon>Bacteria</taxon>
        <taxon>Pseudomonadati</taxon>
        <taxon>Pseudomonadota</taxon>
        <taxon>Gammaproteobacteria</taxon>
        <taxon>Pseudomonadales</taxon>
        <taxon>Pseudomonadaceae</taxon>
        <taxon>Pseudomonas</taxon>
    </lineage>
</organism>
<evidence type="ECO:0000256" key="1">
    <source>
        <dbReference type="ARBA" id="ARBA00023015"/>
    </source>
</evidence>
<evidence type="ECO:0000256" key="2">
    <source>
        <dbReference type="ARBA" id="ARBA00023125"/>
    </source>
</evidence>
<dbReference type="OrthoDB" id="9799384at2"/>
<dbReference type="GO" id="GO:0003677">
    <property type="term" value="F:DNA binding"/>
    <property type="evidence" value="ECO:0007669"/>
    <property type="project" value="UniProtKB-KW"/>
</dbReference>
<gene>
    <name evidence="5" type="ORF">K814_0119680</name>
</gene>
<dbReference type="PROSITE" id="PS50943">
    <property type="entry name" value="HTH_CROC1"/>
    <property type="match status" value="1"/>
</dbReference>
<dbReference type="RefSeq" id="WP_038848121.1">
    <property type="nucleotide sequence ID" value="NZ_ASGY01000145.1"/>
</dbReference>
<dbReference type="InterPro" id="IPR010982">
    <property type="entry name" value="Lambda_DNA-bd_dom_sf"/>
</dbReference>
<dbReference type="InterPro" id="IPR032758">
    <property type="entry name" value="MqsA/HigA-2"/>
</dbReference>
<keyword evidence="2" id="KW-0238">DNA-binding</keyword>
<proteinExistence type="predicted"/>
<protein>
    <submittedName>
        <fullName evidence="5">XRE family transcriptional regulator</fullName>
    </submittedName>
</protein>
<evidence type="ECO:0000259" key="4">
    <source>
        <dbReference type="PROSITE" id="PS50943"/>
    </source>
</evidence>
<dbReference type="SMART" id="SM00530">
    <property type="entry name" value="HTH_XRE"/>
    <property type="match status" value="1"/>
</dbReference>
<evidence type="ECO:0000313" key="5">
    <source>
        <dbReference type="EMBL" id="KGE66271.1"/>
    </source>
</evidence>
<dbReference type="Proteomes" id="UP000030060">
    <property type="component" value="Unassembled WGS sequence"/>
</dbReference>
<feature type="domain" description="HTH cro/C1-type" evidence="4">
    <location>
        <begin position="45"/>
        <end position="98"/>
    </location>
</feature>
<keyword evidence="1" id="KW-0805">Transcription regulation</keyword>
<dbReference type="CDD" id="cd00093">
    <property type="entry name" value="HTH_XRE"/>
    <property type="match status" value="1"/>
</dbReference>
<dbReference type="InterPro" id="IPR052359">
    <property type="entry name" value="HTH-type_reg/antitoxin"/>
</dbReference>
<dbReference type="AlphaFoldDB" id="A0A0A1YZP0"/>
<dbReference type="InterPro" id="IPR001387">
    <property type="entry name" value="Cro/C1-type_HTH"/>
</dbReference>
<dbReference type="SUPFAM" id="SSF47413">
    <property type="entry name" value="lambda repressor-like DNA-binding domains"/>
    <property type="match status" value="1"/>
</dbReference>
<reference evidence="5 6" key="1">
    <citation type="journal article" date="2013" name="Genome Announc.">
        <title>Draft Genome Sequence of Pseudomonas fluorescens LMG 5329, a White Line-Inducing Principle-Producing Bioindicator for the Mushroom Pathogen Pseudomonas tolaasii.</title>
        <authorList>
            <person name="Ghequire M.G."/>
            <person name="Rokni-Zadeh H."/>
            <person name="Zarrineh P."/>
            <person name="De Mot R."/>
        </authorList>
    </citation>
    <scope>NUCLEOTIDE SEQUENCE [LARGE SCALE GENOMIC DNA]</scope>
    <source>
        <strain evidence="5 6">LMG 5329</strain>
    </source>
</reference>
<dbReference type="PANTHER" id="PTHR36511:SF3">
    <property type="entry name" value="ANTITOXIN HIGA-2"/>
    <property type="match status" value="1"/>
</dbReference>
<name>A0A0A1YZP0_PSEFL</name>
<dbReference type="EMBL" id="ASGY01000145">
    <property type="protein sequence ID" value="KGE66271.1"/>
    <property type="molecule type" value="Genomic_DNA"/>
</dbReference>
<sequence>MTKRDIFAELMQGFDDLAAEREGKLTLRTHKVEAKPLEPATGQEIQAIRKKLKMSQAVFAHALHAKPATLKNWEQDRSTPNDQATVLIRLLGKHPELIQELA</sequence>
<dbReference type="Pfam" id="PF15731">
    <property type="entry name" value="MqsA_antitoxin"/>
    <property type="match status" value="1"/>
</dbReference>
<dbReference type="PANTHER" id="PTHR36511">
    <property type="entry name" value="MERR FAMILY BACTERIAL REGULATORY PROTEIN"/>
    <property type="match status" value="1"/>
</dbReference>
<keyword evidence="3" id="KW-0804">Transcription</keyword>
<comment type="caution">
    <text evidence="5">The sequence shown here is derived from an EMBL/GenBank/DDBJ whole genome shotgun (WGS) entry which is preliminary data.</text>
</comment>
<accession>A0A0A1YZP0</accession>
<evidence type="ECO:0000256" key="3">
    <source>
        <dbReference type="ARBA" id="ARBA00023163"/>
    </source>
</evidence>